<dbReference type="Proteomes" id="UP000094578">
    <property type="component" value="Unassembled WGS sequence"/>
</dbReference>
<dbReference type="AlphaFoldDB" id="A0A1E3L363"/>
<accession>A0A1E3L363</accession>
<keyword evidence="3" id="KW-1185">Reference proteome</keyword>
<dbReference type="EMBL" id="MDER01000041">
    <property type="protein sequence ID" value="ODP28208.1"/>
    <property type="molecule type" value="Genomic_DNA"/>
</dbReference>
<proteinExistence type="predicted"/>
<protein>
    <recommendedName>
        <fullName evidence="1">Copper amine oxidase-like N-terminal domain-containing protein</fullName>
    </recommendedName>
</protein>
<organism evidence="2 3">
    <name type="scientific">Paenibacillus nuruki</name>
    <dbReference type="NCBI Taxonomy" id="1886670"/>
    <lineage>
        <taxon>Bacteria</taxon>
        <taxon>Bacillati</taxon>
        <taxon>Bacillota</taxon>
        <taxon>Bacilli</taxon>
        <taxon>Bacillales</taxon>
        <taxon>Paenibacillaceae</taxon>
        <taxon>Paenibacillus</taxon>
    </lineage>
</organism>
<gene>
    <name evidence="2" type="ORF">PTI45_02409</name>
</gene>
<evidence type="ECO:0000313" key="2">
    <source>
        <dbReference type="EMBL" id="ODP28208.1"/>
    </source>
</evidence>
<evidence type="ECO:0000259" key="1">
    <source>
        <dbReference type="Pfam" id="PF07833"/>
    </source>
</evidence>
<name>A0A1E3L363_9BACL</name>
<comment type="caution">
    <text evidence="2">The sequence shown here is derived from an EMBL/GenBank/DDBJ whole genome shotgun (WGS) entry which is preliminary data.</text>
</comment>
<sequence length="450" mass="52386">MKKVYELIIKGVLVAGLLVQCLAVSTVAYADSESKMEASQLEAYVLQINNGNQQNVKTTGFIQDGLLMVPAADLFNHTGFKITHTRKWTNEYKVERNEFLSSTIFNTLEFSDHASDINVKLKEGFNQDEKDELLYMPTYATFNSGRLYVPLKFIASMLNYDVVYDQSIHLIKLNYWGDQNLDETNQVKDFVNHYMKDSVDGYNPDHSLYTTDYLDYEADWLDSTFSNGEWPEPNLVLKGWNIRYLFFMSKNEAIVKVPYWAEGKASRKVGGIWLSILKVDGKWKVDSSRAWSQLLYLKNVNQIIEKMKLDSPEMVKSVTQAVYHSFATANAKKQKIDGTKVKYKTFPKNMEVLYGDDHIAYVYAEYNWSFKPTNENFEKYEVNTYEDFIVMEKNKEGQWIFKDHYNSNLSNSRPWTSLRGNYEGGRYIAFMAFDDYYLNDPSIKSYISFF</sequence>
<dbReference type="RefSeq" id="WP_069327829.1">
    <property type="nucleotide sequence ID" value="NZ_MDER01000041.1"/>
</dbReference>
<dbReference type="InterPro" id="IPR012854">
    <property type="entry name" value="Cu_amine_oxidase-like_N"/>
</dbReference>
<evidence type="ECO:0000313" key="3">
    <source>
        <dbReference type="Proteomes" id="UP000094578"/>
    </source>
</evidence>
<reference evidence="2 3" key="1">
    <citation type="submission" date="2016-08" db="EMBL/GenBank/DDBJ databases">
        <title>Genome sequencing of Paenibacillus sp. TI45-13ar, isolated from Korean traditional nuruk.</title>
        <authorList>
            <person name="Kim S.-J."/>
        </authorList>
    </citation>
    <scope>NUCLEOTIDE SEQUENCE [LARGE SCALE GENOMIC DNA]</scope>
    <source>
        <strain evidence="2 3">TI45-13ar</strain>
    </source>
</reference>
<dbReference type="Pfam" id="PF07833">
    <property type="entry name" value="Cu_amine_oxidN1"/>
    <property type="match status" value="1"/>
</dbReference>
<dbReference type="STRING" id="1886670.PTI45_02409"/>
<feature type="domain" description="Copper amine oxidase-like N-terminal" evidence="1">
    <location>
        <begin position="50"/>
        <end position="167"/>
    </location>
</feature>